<dbReference type="GO" id="GO:0033179">
    <property type="term" value="C:proton-transporting V-type ATPase, V0 domain"/>
    <property type="evidence" value="ECO:0007669"/>
    <property type="project" value="InterPro"/>
</dbReference>
<evidence type="ECO:0000256" key="1">
    <source>
        <dbReference type="ARBA" id="ARBA00004141"/>
    </source>
</evidence>
<evidence type="ECO:0000259" key="9">
    <source>
        <dbReference type="Pfam" id="PF00137"/>
    </source>
</evidence>
<dbReference type="Proteomes" id="UP000266720">
    <property type="component" value="Chromosome"/>
</dbReference>
<keyword evidence="10" id="KW-0378">Hydrolase</keyword>
<comment type="similarity">
    <text evidence="2 8">Belongs to the V-ATPase proteolipid subunit family.</text>
</comment>
<dbReference type="GO" id="GO:0016787">
    <property type="term" value="F:hydrolase activity"/>
    <property type="evidence" value="ECO:0007669"/>
    <property type="project" value="UniProtKB-KW"/>
</dbReference>
<evidence type="ECO:0000256" key="3">
    <source>
        <dbReference type="ARBA" id="ARBA00022448"/>
    </source>
</evidence>
<evidence type="ECO:0000256" key="8">
    <source>
        <dbReference type="RuleBase" id="RU363060"/>
    </source>
</evidence>
<keyword evidence="7 8" id="KW-0472">Membrane</keyword>
<keyword evidence="6 8" id="KW-0406">Ion transport</keyword>
<dbReference type="GeneID" id="25407012"/>
<feature type="domain" description="V-ATPase proteolipid subunit C-like" evidence="9">
    <location>
        <begin position="55"/>
        <end position="114"/>
    </location>
</feature>
<evidence type="ECO:0000313" key="11">
    <source>
        <dbReference type="Proteomes" id="UP000266720"/>
    </source>
</evidence>
<dbReference type="InterPro" id="IPR000245">
    <property type="entry name" value="ATPase_proteolipid_csu"/>
</dbReference>
<dbReference type="GO" id="GO:0046961">
    <property type="term" value="F:proton-transporting ATPase activity, rotational mechanism"/>
    <property type="evidence" value="ECO:0007669"/>
    <property type="project" value="InterPro"/>
</dbReference>
<keyword evidence="3 8" id="KW-0813">Transport</keyword>
<dbReference type="PRINTS" id="PR00122">
    <property type="entry name" value="VACATPASE"/>
</dbReference>
<evidence type="ECO:0000256" key="6">
    <source>
        <dbReference type="ARBA" id="ARBA00023065"/>
    </source>
</evidence>
<dbReference type="InterPro" id="IPR002379">
    <property type="entry name" value="ATPase_proteolipid_c-like_dom"/>
</dbReference>
<evidence type="ECO:0000256" key="5">
    <source>
        <dbReference type="ARBA" id="ARBA00022989"/>
    </source>
</evidence>
<protein>
    <submittedName>
        <fullName evidence="10">V-type ATPase, C subunit</fullName>
        <ecNumber evidence="10">3.6.3.14</ecNumber>
    </submittedName>
</protein>
<dbReference type="STRING" id="697581.TCARB_1610"/>
<keyword evidence="5 8" id="KW-1133">Transmembrane helix</keyword>
<evidence type="ECO:0000256" key="4">
    <source>
        <dbReference type="ARBA" id="ARBA00022692"/>
    </source>
</evidence>
<comment type="subcellular location">
    <subcellularLocation>
        <location evidence="1">Membrane</location>
        <topology evidence="1">Multi-pass membrane protein</topology>
    </subcellularLocation>
</comment>
<dbReference type="EC" id="3.6.3.14" evidence="10"/>
<feature type="transmembrane region" description="Helical" evidence="8">
    <location>
        <begin position="51"/>
        <end position="72"/>
    </location>
</feature>
<evidence type="ECO:0000313" key="10">
    <source>
        <dbReference type="EMBL" id="AJB42650.1"/>
    </source>
</evidence>
<accession>A0A3G1A6M3</accession>
<proteinExistence type="inferred from homology"/>
<dbReference type="Gene3D" id="1.20.120.610">
    <property type="entry name" value="lithium bound rotor ring of v- atpase"/>
    <property type="match status" value="1"/>
</dbReference>
<reference evidence="11" key="1">
    <citation type="book" date="2010" name="EXTREMOPHILES" publisher="0:0-0">
        <title>Complete genome sequences of ten hyperthermophilic archaea reveal their metabolic capabilities and possible ecological roles.</title>
        <editorList>
            <person name="?"/>
        </editorList>
        <authorList>
            <person name="Ravin N.V."/>
            <person name="Mardanov A.V."/>
            <person name="Bonch-Osmolovskaya E.A."/>
            <person name="Skryabin K.G."/>
        </authorList>
    </citation>
    <scope>NUCLEOTIDE SEQUENCE [LARGE SCALE GENOMIC DNA]</scope>
    <source>
        <strain evidence="11">1505</strain>
    </source>
</reference>
<feature type="transmembrane region" description="Helical" evidence="8">
    <location>
        <begin position="6"/>
        <end position="30"/>
    </location>
</feature>
<dbReference type="KEGG" id="tcb:TCARB_1610"/>
<dbReference type="AlphaFoldDB" id="A0A3G1A6M3"/>
<dbReference type="RefSeq" id="WP_052887153.1">
    <property type="nucleotide sequence ID" value="NZ_CP007493.1"/>
</dbReference>
<sequence length="118" mass="12069">MKYKKIAYLLLMANIVIMVLGLSVLAYATSKIGTVNLQGQETTKRLELPDAIALLAGAIAVAGSTIASGIALKGVATAGFAAAAEKPELTTWLLIMGGLAEGIAVYGLLLGILILGKI</sequence>
<evidence type="ECO:0000256" key="7">
    <source>
        <dbReference type="ARBA" id="ARBA00023136"/>
    </source>
</evidence>
<dbReference type="Pfam" id="PF00137">
    <property type="entry name" value="ATP-synt_C"/>
    <property type="match status" value="1"/>
</dbReference>
<name>A0A3G1A6M3_9CREN</name>
<dbReference type="EMBL" id="CP007493">
    <property type="protein sequence ID" value="AJB42650.1"/>
    <property type="molecule type" value="Genomic_DNA"/>
</dbReference>
<feature type="transmembrane region" description="Helical" evidence="8">
    <location>
        <begin position="92"/>
        <end position="115"/>
    </location>
</feature>
<organism evidence="10 11">
    <name type="scientific">Thermofilum adornatum 1505</name>
    <dbReference type="NCBI Taxonomy" id="697581"/>
    <lineage>
        <taxon>Archaea</taxon>
        <taxon>Thermoproteota</taxon>
        <taxon>Thermoprotei</taxon>
        <taxon>Thermofilales</taxon>
        <taxon>Thermofilaceae</taxon>
        <taxon>Thermofilum</taxon>
    </lineage>
</organism>
<evidence type="ECO:0000256" key="2">
    <source>
        <dbReference type="ARBA" id="ARBA00007296"/>
    </source>
</evidence>
<dbReference type="InterPro" id="IPR035921">
    <property type="entry name" value="F/V-ATP_Csub_sf"/>
</dbReference>
<gene>
    <name evidence="10" type="ORF">TCARB_1610</name>
</gene>
<keyword evidence="4 8" id="KW-0812">Transmembrane</keyword>
<dbReference type="CDD" id="cd18120">
    <property type="entry name" value="ATP-synt_Vo_Ao_c"/>
    <property type="match status" value="1"/>
</dbReference>
<dbReference type="SUPFAM" id="SSF81333">
    <property type="entry name" value="F1F0 ATP synthase subunit C"/>
    <property type="match status" value="1"/>
</dbReference>